<comment type="subcellular location">
    <subcellularLocation>
        <location evidence="1">Cell membrane</location>
        <topology evidence="1">Multi-pass membrane protein</topology>
    </subcellularLocation>
</comment>
<dbReference type="NCBIfam" id="TIGR03007">
    <property type="entry name" value="pepcterm_ChnLen"/>
    <property type="match status" value="1"/>
</dbReference>
<sequence length="525" mass="59529">MQELQQTIEMILDYIRGIWLKKRYIMLCSWLICPVGFGYIAMMPDVYKSEAVVFVDTRSMLQPLLSGLAIQTNPQQEIAMMAQTLLSRSNVEIIARESDLDITVNNADAYSRLITNLSNSIKLNRTGRNNIYTISYSNKDPELAKRVVQETLDLFVEGSLGNNRRDTDTASRFLEEQIAEYETRLIEAEQRLADFQRRYNDILPVQGSFYSNLQGVTRELEATKLQIRELEQQVTSLKGQLSSGKLSDGFGVRQGSSDAPVITTRYDERIKTLEEQIDQLRLRFTDKHPDVIEAQSLLASLEKSRQEEIQAFFSEAGDEEDTANLSPLATEIKLEISRVEGQIASLKVRETDYNAKIQELKNKIDLVPQIEAESTALNRDYGITKQKYEELLQRKEAAELSRRADVSSEELQFRTIEPPLVPDQPTGPKRLMFYTGILIMGFGVGIGLAFLISQLRPVLVRGSQLTKLTSFPVLGAVTHLNLKQIQRKNRFRVFVFILSSGAIVSMYAVLVAAEIAHVNLVERFL</sequence>
<dbReference type="EMBL" id="FQWD01000002">
    <property type="protein sequence ID" value="SHG09817.1"/>
    <property type="molecule type" value="Genomic_DNA"/>
</dbReference>
<dbReference type="AlphaFoldDB" id="A0A1M5H1G5"/>
<dbReference type="InterPro" id="IPR014345">
    <property type="entry name" value="XrtA_polysacc_chain"/>
</dbReference>
<evidence type="ECO:0000256" key="1">
    <source>
        <dbReference type="ARBA" id="ARBA00004651"/>
    </source>
</evidence>
<keyword evidence="6" id="KW-0175">Coiled coil</keyword>
<evidence type="ECO:0000259" key="8">
    <source>
        <dbReference type="Pfam" id="PF02706"/>
    </source>
</evidence>
<protein>
    <submittedName>
        <fullName evidence="9">Polysaccharide chain length determinant protein, PEP-CTERM locus subfamily</fullName>
    </submittedName>
</protein>
<keyword evidence="4 7" id="KW-1133">Transmembrane helix</keyword>
<evidence type="ECO:0000256" key="6">
    <source>
        <dbReference type="SAM" id="Coils"/>
    </source>
</evidence>
<dbReference type="GO" id="GO:0005886">
    <property type="term" value="C:plasma membrane"/>
    <property type="evidence" value="ECO:0007669"/>
    <property type="project" value="UniProtKB-SubCell"/>
</dbReference>
<dbReference type="OrthoDB" id="9795292at2"/>
<dbReference type="RefSeq" id="WP_073319556.1">
    <property type="nucleotide sequence ID" value="NZ_FQWD01000002.1"/>
</dbReference>
<evidence type="ECO:0000256" key="2">
    <source>
        <dbReference type="ARBA" id="ARBA00022475"/>
    </source>
</evidence>
<keyword evidence="10" id="KW-1185">Reference proteome</keyword>
<dbReference type="GO" id="GO:0004713">
    <property type="term" value="F:protein tyrosine kinase activity"/>
    <property type="evidence" value="ECO:0007669"/>
    <property type="project" value="TreeGrafter"/>
</dbReference>
<feature type="transmembrane region" description="Helical" evidence="7">
    <location>
        <begin position="24"/>
        <end position="42"/>
    </location>
</feature>
<evidence type="ECO:0000256" key="4">
    <source>
        <dbReference type="ARBA" id="ARBA00022989"/>
    </source>
</evidence>
<keyword evidence="3 7" id="KW-0812">Transmembrane</keyword>
<dbReference type="SUPFAM" id="SSF57997">
    <property type="entry name" value="Tropomyosin"/>
    <property type="match status" value="1"/>
</dbReference>
<feature type="transmembrane region" description="Helical" evidence="7">
    <location>
        <begin position="431"/>
        <end position="452"/>
    </location>
</feature>
<evidence type="ECO:0000313" key="9">
    <source>
        <dbReference type="EMBL" id="SHG09817.1"/>
    </source>
</evidence>
<feature type="transmembrane region" description="Helical" evidence="7">
    <location>
        <begin position="493"/>
        <end position="516"/>
    </location>
</feature>
<dbReference type="PANTHER" id="PTHR32309">
    <property type="entry name" value="TYROSINE-PROTEIN KINASE"/>
    <property type="match status" value="1"/>
</dbReference>
<feature type="domain" description="Polysaccharide chain length determinant N-terminal" evidence="8">
    <location>
        <begin position="13"/>
        <end position="95"/>
    </location>
</feature>
<evidence type="ECO:0000313" key="10">
    <source>
        <dbReference type="Proteomes" id="UP000184520"/>
    </source>
</evidence>
<organism evidence="9 10">
    <name type="scientific">Marisediminitalea aggregata</name>
    <dbReference type="NCBI Taxonomy" id="634436"/>
    <lineage>
        <taxon>Bacteria</taxon>
        <taxon>Pseudomonadati</taxon>
        <taxon>Pseudomonadota</taxon>
        <taxon>Gammaproteobacteria</taxon>
        <taxon>Alteromonadales</taxon>
        <taxon>Alteromonadaceae</taxon>
        <taxon>Marisediminitalea</taxon>
    </lineage>
</organism>
<reference evidence="10" key="1">
    <citation type="submission" date="2016-11" db="EMBL/GenBank/DDBJ databases">
        <authorList>
            <person name="Varghese N."/>
            <person name="Submissions S."/>
        </authorList>
    </citation>
    <scope>NUCLEOTIDE SEQUENCE [LARGE SCALE GENOMIC DNA]</scope>
    <source>
        <strain evidence="10">CGMCC 1.8995</strain>
    </source>
</reference>
<proteinExistence type="predicted"/>
<dbReference type="Pfam" id="PF02706">
    <property type="entry name" value="Wzz"/>
    <property type="match status" value="1"/>
</dbReference>
<evidence type="ECO:0000256" key="5">
    <source>
        <dbReference type="ARBA" id="ARBA00023136"/>
    </source>
</evidence>
<dbReference type="InterPro" id="IPR003856">
    <property type="entry name" value="LPS_length_determ_N"/>
</dbReference>
<keyword evidence="5 7" id="KW-0472">Membrane</keyword>
<evidence type="ECO:0000256" key="7">
    <source>
        <dbReference type="SAM" id="Phobius"/>
    </source>
</evidence>
<gene>
    <name evidence="9" type="ORF">SAMN05216361_1268</name>
</gene>
<dbReference type="PANTHER" id="PTHR32309:SF13">
    <property type="entry name" value="FERRIC ENTEROBACTIN TRANSPORT PROTEIN FEPE"/>
    <property type="match status" value="1"/>
</dbReference>
<keyword evidence="2" id="KW-1003">Cell membrane</keyword>
<dbReference type="Proteomes" id="UP000184520">
    <property type="component" value="Unassembled WGS sequence"/>
</dbReference>
<dbReference type="InterPro" id="IPR050445">
    <property type="entry name" value="Bact_polysacc_biosynth/exp"/>
</dbReference>
<feature type="coiled-coil region" evidence="6">
    <location>
        <begin position="171"/>
        <end position="283"/>
    </location>
</feature>
<evidence type="ECO:0000256" key="3">
    <source>
        <dbReference type="ARBA" id="ARBA00022692"/>
    </source>
</evidence>
<accession>A0A1M5H1G5</accession>
<dbReference type="STRING" id="634436.SAMN05216361_1268"/>
<name>A0A1M5H1G5_9ALTE</name>